<dbReference type="InterPro" id="IPR016181">
    <property type="entry name" value="Acyl_CoA_acyltransferase"/>
</dbReference>
<keyword evidence="2" id="KW-1185">Reference proteome</keyword>
<dbReference type="Proteomes" id="UP001218218">
    <property type="component" value="Unassembled WGS sequence"/>
</dbReference>
<evidence type="ECO:0000313" key="1">
    <source>
        <dbReference type="EMBL" id="KAJ7368653.1"/>
    </source>
</evidence>
<sequence length="121" mass="14054">MKSVGTIRGTPPDLDVYPAINRYKLSRLAIDKEYRKHKFGGLFVKKSHRWIQEDAKTTNRPAEVECHSQIPAMGFYAKFRYTPEVCYSTMKTANHTRTWSSVYPSWNRGIPLKLEYTPTPV</sequence>
<dbReference type="Gene3D" id="3.40.630.30">
    <property type="match status" value="1"/>
</dbReference>
<accession>A0AAD7AV92</accession>
<dbReference type="EMBL" id="JARIHO010000001">
    <property type="protein sequence ID" value="KAJ7368653.1"/>
    <property type="molecule type" value="Genomic_DNA"/>
</dbReference>
<protein>
    <submittedName>
        <fullName evidence="1">Uncharacterized protein</fullName>
    </submittedName>
</protein>
<organism evidence="1 2">
    <name type="scientific">Mycena albidolilacea</name>
    <dbReference type="NCBI Taxonomy" id="1033008"/>
    <lineage>
        <taxon>Eukaryota</taxon>
        <taxon>Fungi</taxon>
        <taxon>Dikarya</taxon>
        <taxon>Basidiomycota</taxon>
        <taxon>Agaricomycotina</taxon>
        <taxon>Agaricomycetes</taxon>
        <taxon>Agaricomycetidae</taxon>
        <taxon>Agaricales</taxon>
        <taxon>Marasmiineae</taxon>
        <taxon>Mycenaceae</taxon>
        <taxon>Mycena</taxon>
    </lineage>
</organism>
<evidence type="ECO:0000313" key="2">
    <source>
        <dbReference type="Proteomes" id="UP001218218"/>
    </source>
</evidence>
<dbReference type="AlphaFoldDB" id="A0AAD7AV92"/>
<dbReference type="SUPFAM" id="SSF55729">
    <property type="entry name" value="Acyl-CoA N-acyltransferases (Nat)"/>
    <property type="match status" value="1"/>
</dbReference>
<reference evidence="1" key="1">
    <citation type="submission" date="2023-03" db="EMBL/GenBank/DDBJ databases">
        <title>Massive genome expansion in bonnet fungi (Mycena s.s.) driven by repeated elements and novel gene families across ecological guilds.</title>
        <authorList>
            <consortium name="Lawrence Berkeley National Laboratory"/>
            <person name="Harder C.B."/>
            <person name="Miyauchi S."/>
            <person name="Viragh M."/>
            <person name="Kuo A."/>
            <person name="Thoen E."/>
            <person name="Andreopoulos B."/>
            <person name="Lu D."/>
            <person name="Skrede I."/>
            <person name="Drula E."/>
            <person name="Henrissat B."/>
            <person name="Morin E."/>
            <person name="Kohler A."/>
            <person name="Barry K."/>
            <person name="LaButti K."/>
            <person name="Morin E."/>
            <person name="Salamov A."/>
            <person name="Lipzen A."/>
            <person name="Mereny Z."/>
            <person name="Hegedus B."/>
            <person name="Baldrian P."/>
            <person name="Stursova M."/>
            <person name="Weitz H."/>
            <person name="Taylor A."/>
            <person name="Grigoriev I.V."/>
            <person name="Nagy L.G."/>
            <person name="Martin F."/>
            <person name="Kauserud H."/>
        </authorList>
    </citation>
    <scope>NUCLEOTIDE SEQUENCE</scope>
    <source>
        <strain evidence="1">CBHHK002</strain>
    </source>
</reference>
<proteinExistence type="predicted"/>
<comment type="caution">
    <text evidence="1">The sequence shown here is derived from an EMBL/GenBank/DDBJ whole genome shotgun (WGS) entry which is preliminary data.</text>
</comment>
<name>A0AAD7AV92_9AGAR</name>
<gene>
    <name evidence="1" type="ORF">DFH08DRAFT_30680</name>
</gene>